<keyword evidence="1" id="KW-1133">Transmembrane helix</keyword>
<sequence>MGAHVDLSKLNQNQKIAGGATALLVINLFLPWYGFSIGGFGASINGFGAGFLAWGGSFLAIAGGVIMVLKALEIQDVAAGDMPAEKLALILGASGVALILIRFLTETSFVKFGLIIGILASAAVTYAAFANAKAAGIELPDIPGVGGDK</sequence>
<dbReference type="EMBL" id="UOEK01000163">
    <property type="protein sequence ID" value="VAV99409.1"/>
    <property type="molecule type" value="Genomic_DNA"/>
</dbReference>
<keyword evidence="1" id="KW-0812">Transmembrane</keyword>
<feature type="transmembrane region" description="Helical" evidence="1">
    <location>
        <begin position="47"/>
        <end position="72"/>
    </location>
</feature>
<dbReference type="AlphaFoldDB" id="A0A3B0S576"/>
<feature type="transmembrane region" description="Helical" evidence="1">
    <location>
        <begin position="16"/>
        <end position="35"/>
    </location>
</feature>
<protein>
    <submittedName>
        <fullName evidence="2">Uncharacterized protein</fullName>
    </submittedName>
</protein>
<reference evidence="2" key="1">
    <citation type="submission" date="2018-06" db="EMBL/GenBank/DDBJ databases">
        <authorList>
            <person name="Zhirakovskaya E."/>
        </authorList>
    </citation>
    <scope>NUCLEOTIDE SEQUENCE</scope>
</reference>
<evidence type="ECO:0000313" key="2">
    <source>
        <dbReference type="EMBL" id="VAV99409.1"/>
    </source>
</evidence>
<evidence type="ECO:0000256" key="1">
    <source>
        <dbReference type="SAM" id="Phobius"/>
    </source>
</evidence>
<accession>A0A3B0S576</accession>
<organism evidence="2">
    <name type="scientific">hydrothermal vent metagenome</name>
    <dbReference type="NCBI Taxonomy" id="652676"/>
    <lineage>
        <taxon>unclassified sequences</taxon>
        <taxon>metagenomes</taxon>
        <taxon>ecological metagenomes</taxon>
    </lineage>
</organism>
<keyword evidence="1" id="KW-0472">Membrane</keyword>
<name>A0A3B0S576_9ZZZZ</name>
<proteinExistence type="predicted"/>
<feature type="transmembrane region" description="Helical" evidence="1">
    <location>
        <begin position="109"/>
        <end position="129"/>
    </location>
</feature>
<feature type="transmembrane region" description="Helical" evidence="1">
    <location>
        <begin position="84"/>
        <end position="103"/>
    </location>
</feature>
<gene>
    <name evidence="2" type="ORF">MNBD_ACTINO02-1454</name>
</gene>